<comment type="subcellular location">
    <subcellularLocation>
        <location evidence="1">Nucleus</location>
    </subcellularLocation>
</comment>
<evidence type="ECO:0000256" key="2">
    <source>
        <dbReference type="ARBA" id="ARBA00022737"/>
    </source>
</evidence>
<feature type="compositionally biased region" description="Polar residues" evidence="4">
    <location>
        <begin position="1463"/>
        <end position="1476"/>
    </location>
</feature>
<dbReference type="PANTHER" id="PTHR23270">
    <property type="entry name" value="PROGRAMMED CELL DEATH PROTEIN 11 PRE-RRNA PROCESSING PROTEIN RRP5"/>
    <property type="match status" value="1"/>
</dbReference>
<dbReference type="PANTHER" id="PTHR23270:SF10">
    <property type="entry name" value="PROTEIN RRP5 HOMOLOG"/>
    <property type="match status" value="1"/>
</dbReference>
<organism evidence="6 7">
    <name type="scientific">Schistosoma japonicum</name>
    <name type="common">Blood fluke</name>
    <dbReference type="NCBI Taxonomy" id="6182"/>
    <lineage>
        <taxon>Eukaryota</taxon>
        <taxon>Metazoa</taxon>
        <taxon>Spiralia</taxon>
        <taxon>Lophotrochozoa</taxon>
        <taxon>Platyhelminthes</taxon>
        <taxon>Trematoda</taxon>
        <taxon>Digenea</taxon>
        <taxon>Strigeidida</taxon>
        <taxon>Schistosomatoidea</taxon>
        <taxon>Schistosomatidae</taxon>
        <taxon>Schistosoma</taxon>
    </lineage>
</organism>
<keyword evidence="3" id="KW-0539">Nucleus</keyword>
<comment type="caution">
    <text evidence="6">The sequence shown here is derived from an EMBL/GenBank/DDBJ whole genome shotgun (WGS) entry which is preliminary data.</text>
</comment>
<dbReference type="InterPro" id="IPR048059">
    <property type="entry name" value="Rrp5_S1_rpt_hs1_sc1"/>
</dbReference>
<dbReference type="Gene3D" id="1.25.40.10">
    <property type="entry name" value="Tetratricopeptide repeat domain"/>
    <property type="match status" value="1"/>
</dbReference>
<dbReference type="PROSITE" id="PS50126">
    <property type="entry name" value="S1"/>
    <property type="match status" value="4"/>
</dbReference>
<dbReference type="InterPro" id="IPR012340">
    <property type="entry name" value="NA-bd_OB-fold"/>
</dbReference>
<protein>
    <submittedName>
        <fullName evidence="6">Protein RRP5 isoform 2</fullName>
    </submittedName>
</protein>
<dbReference type="InterPro" id="IPR057302">
    <property type="entry name" value="Rrp5_S1"/>
</dbReference>
<dbReference type="GO" id="GO:0006364">
    <property type="term" value="P:rRNA processing"/>
    <property type="evidence" value="ECO:0007669"/>
    <property type="project" value="InterPro"/>
</dbReference>
<evidence type="ECO:0000256" key="1">
    <source>
        <dbReference type="ARBA" id="ARBA00004123"/>
    </source>
</evidence>
<name>A0A4Z2D062_SCHJA</name>
<evidence type="ECO:0000256" key="4">
    <source>
        <dbReference type="SAM" id="MobiDB-lite"/>
    </source>
</evidence>
<evidence type="ECO:0000256" key="3">
    <source>
        <dbReference type="ARBA" id="ARBA00023242"/>
    </source>
</evidence>
<keyword evidence="7" id="KW-1185">Reference proteome</keyword>
<dbReference type="Gene3D" id="2.40.50.140">
    <property type="entry name" value="Nucleic acid-binding proteins"/>
    <property type="match status" value="3"/>
</dbReference>
<keyword evidence="2" id="KW-0677">Repeat</keyword>
<feature type="domain" description="S1 motif" evidence="5">
    <location>
        <begin position="287"/>
        <end position="358"/>
    </location>
</feature>
<feature type="region of interest" description="Disordered" evidence="4">
    <location>
        <begin position="1463"/>
        <end position="1482"/>
    </location>
</feature>
<dbReference type="STRING" id="6182.A0A4Z2D062"/>
<dbReference type="Proteomes" id="UP000311919">
    <property type="component" value="Unassembled WGS sequence"/>
</dbReference>
<sequence>MQNESLALGVVKSIHKLYLEIQLPHGFLGRVNIYDISDKYTELLRESAETGVIHDDLVELSEMFKVGQIVRCFIKESDNSRGGGSNKRYLVSLNPKMVNKSVISKNLKPYMVFVGSIVSNEDHGYIVDSGVPRMSCFLPKDQVDDNPNIGSLIAFTPYVSDPSNFVSSTSDRVSKVTTRLDPTLSVLKSNSRVNFDCILPGTCLNASIVKKVTSVLVAEFSDYFISVPRSHYDGCKEDYQIGANVVVCIIFVDPSAKQLTGSLLPHLVNPIPSILKISELLFRCPVGTRFSGSLVERVNKRAVLVKLPKTNGSKAVIRIHKTETKNNENFKSLAVGSKLTCRIIGHDFLENVAVATINKKLLTVPFLSLNELKPGYKVLATVKRYSKTGIVVHIEGRLHGLIPYLHTTDINLKEYKEKFKAGEKVSCIVLQLDECANKLILTAKPGLVNSEFPVFGSREMYTALEKGNTDRLLVIGFVVKVSEKGLLISGLDNVRGWIPKRETGLADEDILQTNFYRGQVLKMKFKREINISPTNQMEGDNQSIRSKYMFSLKFHSKKVKSSQSIFLDSVHIGQRFSATVNRVEDTGISVNLYATKDSNNTMTSVLGTGFLSFSQLSDYESNQQLLCRYTKNMKSGSTLDWNNSAREVVVIDKGKQTVIVSARPTLIWAAGNPKIDASNDVNMVDLQTSTTMPGFLRTFDELQIGGQWFAWVSHHKDYGVFVRFPAGIYGLAPKHLLSDFRAPSNTNWAELFPVGATVIAKIVEVTPEKRHCLASLRMLDMYNAKQHYVGMAIHSLNYYLTEREWISQKHELLGSFRIGDRVHFKVESLENSVIFGMACRQPVKNAAKQLTWVPAMAYVANSVNIDCIVSQTYSAIVCFVDHEQSRLEIVLSSWLVNGILTRKNNVSSLLKTNQQISSVVLAYRNRDIAVLGLRGHATGLLGVVPSRRTFNDIAGGNAWVIGQRNKVTYRESFKQENSLMELKLCTLTIYDPIEGNNQVKTANKQNNPISLVNENLNGAPTTPNFITFQAGQQLSDLYFISISSQTAFFAVGSINGPHVYCHLINWDNSVKSIRSFLSNPPEAGTRIDRIATILFSYIDDKLIAKRKNAGFRSRISEITFLKKPTVSVGELVCAQISRLKSDYWTVFLPGRANGRLHITDMNHSDLNVKPLDLTETSLSPELLSSSSKFFNIHENSNQIKAHYFITCRIVDQYQHVHMNADDIDDVNDEVIYFVSNKVKLLRDPFESSTEQQSSNKMPDFDIPTNGFVKSVHPHGLKLCLFRTIDILIPFPPNLKTRLEICGIHFKVGDHLLVCPKWNINEHLVGELICNNSNNCEHIEEDSVNKLMRKLLNELTDQKQAIKSRKRELVIYDDLDETTSSLESGNFESTSTMLLTDRENIPEQKKCKTKSTMRKLPPVTLHGGSQSRKRKRTYSNESTQSPPNDENASKNSKKKQSCIKDENSLLNDKCMNNSQNKKPSDQLLIHKKTSSVSLNGDNIFSKTLLKRYERFMFPRNENESDGEMQITQTLESKDSNNKHLNVESNHEDDNLATKEWRLRDMEMRKAILAALTSEQQYLPKGQLHPQTTEEFELAVRNMPSNEACWIAYMTHLLSGKIGQQTNNSGLNKGVIEARAIAERGLRAISNSASNNLLVKQSSLLISYLIMEAKELERLTCLQKQQQYHLSSSSISVSDLVIEINNQSKRVSQLLTQLLNLDQAPFIRRAIDTLSDIGHHTRAEELARRQIKSHPVDVDHWLSLIKARFRAGNVEAAREAQRNAASLLKSSILPQLAIGVARIEFDYGDIDRGIRLLQEQLTIHPKRKLLYEECIKLLLLNNKIKEARTIQQQAEKNLKPVQCSLLNSLFEGQVTC</sequence>
<dbReference type="GO" id="GO:0003723">
    <property type="term" value="F:RNA binding"/>
    <property type="evidence" value="ECO:0007669"/>
    <property type="project" value="TreeGrafter"/>
</dbReference>
<dbReference type="InterPro" id="IPR045209">
    <property type="entry name" value="Rrp5"/>
</dbReference>
<feature type="compositionally biased region" description="Polar residues" evidence="4">
    <location>
        <begin position="1381"/>
        <end position="1393"/>
    </location>
</feature>
<feature type="compositionally biased region" description="Basic and acidic residues" evidence="4">
    <location>
        <begin position="1395"/>
        <end position="1405"/>
    </location>
</feature>
<reference evidence="6 7" key="1">
    <citation type="submission" date="2019-03" db="EMBL/GenBank/DDBJ databases">
        <title>An improved genome assembly of the fluke Schistosoma japonicum.</title>
        <authorList>
            <person name="Hu W."/>
            <person name="Luo F."/>
            <person name="Yin M."/>
            <person name="Mo X."/>
            <person name="Sun C."/>
            <person name="Wu Q."/>
            <person name="Zhu B."/>
            <person name="Xiang M."/>
            <person name="Wang J."/>
            <person name="Wang Y."/>
            <person name="Zhang T."/>
            <person name="Xu B."/>
            <person name="Zheng H."/>
            <person name="Feng Z."/>
        </authorList>
    </citation>
    <scope>NUCLEOTIDE SEQUENCE [LARGE SCALE GENOMIC DNA]</scope>
    <source>
        <strain evidence="6">HuSjv2</strain>
        <tissue evidence="6">Worms</tissue>
    </source>
</reference>
<dbReference type="InterPro" id="IPR011990">
    <property type="entry name" value="TPR-like_helical_dom_sf"/>
</dbReference>
<dbReference type="GO" id="GO:0032040">
    <property type="term" value="C:small-subunit processome"/>
    <property type="evidence" value="ECO:0007669"/>
    <property type="project" value="TreeGrafter"/>
</dbReference>
<accession>A0A4Z2D062</accession>
<proteinExistence type="predicted"/>
<dbReference type="Pfam" id="PF23459">
    <property type="entry name" value="S1_RRP5"/>
    <property type="match status" value="1"/>
</dbReference>
<dbReference type="SUPFAM" id="SSF48452">
    <property type="entry name" value="TPR-like"/>
    <property type="match status" value="1"/>
</dbReference>
<dbReference type="CDD" id="cd05693">
    <property type="entry name" value="S1_Rrp5_repeat_hs1_sc1"/>
    <property type="match status" value="1"/>
</dbReference>
<feature type="compositionally biased region" description="Polar residues" evidence="4">
    <location>
        <begin position="1434"/>
        <end position="1449"/>
    </location>
</feature>
<dbReference type="EMBL" id="SKCS01000385">
    <property type="protein sequence ID" value="TNN09877.1"/>
    <property type="molecule type" value="Genomic_DNA"/>
</dbReference>
<gene>
    <name evidence="6" type="ORF">EWB00_005904</name>
</gene>
<feature type="domain" description="S1 motif" evidence="5">
    <location>
        <begin position="375"/>
        <end position="444"/>
    </location>
</feature>
<feature type="domain" description="S1 motif" evidence="5">
    <location>
        <begin position="705"/>
        <end position="777"/>
    </location>
</feature>
<dbReference type="SMART" id="SM00316">
    <property type="entry name" value="S1"/>
    <property type="match status" value="6"/>
</dbReference>
<feature type="domain" description="S1 motif" evidence="5">
    <location>
        <begin position="4"/>
        <end position="94"/>
    </location>
</feature>
<dbReference type="SUPFAM" id="SSF50249">
    <property type="entry name" value="Nucleic acid-binding proteins"/>
    <property type="match status" value="3"/>
</dbReference>
<evidence type="ECO:0000313" key="7">
    <source>
        <dbReference type="Proteomes" id="UP000311919"/>
    </source>
</evidence>
<dbReference type="OrthoDB" id="412781at2759"/>
<evidence type="ECO:0000313" key="6">
    <source>
        <dbReference type="EMBL" id="TNN09877.1"/>
    </source>
</evidence>
<feature type="region of interest" description="Disordered" evidence="4">
    <location>
        <begin position="1381"/>
        <end position="1457"/>
    </location>
</feature>
<dbReference type="InterPro" id="IPR003029">
    <property type="entry name" value="S1_domain"/>
</dbReference>
<evidence type="ECO:0000259" key="5">
    <source>
        <dbReference type="PROSITE" id="PS50126"/>
    </source>
</evidence>